<organism evidence="2 3">
    <name type="scientific">Candidatus Mycobacterium methanotrophicum</name>
    <dbReference type="NCBI Taxonomy" id="2943498"/>
    <lineage>
        <taxon>Bacteria</taxon>
        <taxon>Bacillati</taxon>
        <taxon>Actinomycetota</taxon>
        <taxon>Actinomycetes</taxon>
        <taxon>Mycobacteriales</taxon>
        <taxon>Mycobacteriaceae</taxon>
        <taxon>Mycobacterium</taxon>
    </lineage>
</organism>
<dbReference type="EMBL" id="CP097320">
    <property type="protein sequence ID" value="UQX10182.1"/>
    <property type="molecule type" value="Genomic_DNA"/>
</dbReference>
<reference evidence="2" key="1">
    <citation type="submission" date="2022-05" db="EMBL/GenBank/DDBJ databases">
        <title>A methanotrophic Mycobacterium dominates a cave microbial ecosystem.</title>
        <authorList>
            <person name="Van Spanning R.J.M."/>
            <person name="Guan Q."/>
            <person name="Melkonian C."/>
            <person name="Gallant J."/>
            <person name="Polerecky L."/>
            <person name="Flot J.-F."/>
            <person name="Brandt B.W."/>
            <person name="Braster M."/>
            <person name="Iturbe Espinoza P."/>
            <person name="Aerts J."/>
            <person name="Meima-Franke M."/>
            <person name="Piersma S.R."/>
            <person name="Bunduc C."/>
            <person name="Ummels R."/>
            <person name="Pain A."/>
            <person name="Fleming E.J."/>
            <person name="van der Wel N."/>
            <person name="Gherman V.D."/>
            <person name="Sarbu S.M."/>
            <person name="Bodelier P.L.E."/>
            <person name="Bitter W."/>
        </authorList>
    </citation>
    <scope>NUCLEOTIDE SEQUENCE</scope>
    <source>
        <strain evidence="2">Sulfur Cave</strain>
    </source>
</reference>
<evidence type="ECO:0000313" key="2">
    <source>
        <dbReference type="EMBL" id="UQX10182.1"/>
    </source>
</evidence>
<evidence type="ECO:0000256" key="1">
    <source>
        <dbReference type="SAM" id="MobiDB-lite"/>
    </source>
</evidence>
<dbReference type="RefSeq" id="WP_219065443.1">
    <property type="nucleotide sequence ID" value="NZ_CAJUXY010000001.1"/>
</dbReference>
<protein>
    <submittedName>
        <fullName evidence="2">Uncharacterized protein</fullName>
    </submittedName>
</protein>
<sequence>MAPSGRGGTATRYFEEAHADRLLVVLPLVVHADGVANIAAQGSDNLLGARAAALETIAQAEEDDFAVGEDLSVADNHPWNSPADQAARQAAAIAHRNYIAHCAGRLEAENLRIATQLDAGAAEMAGMVPAHWRQPHTAFGQPAPREPNANNQDRQGSVHAVGHRTWKQDPPTPSPGDPNAPGGPLKPVRTGQDVKDLLRTLEPGVNKPHRQVEWPEDTRRLYDWLVRNSVGEAPPSTYPGQGRVLDDGTVIQIREGSTSGGPTIDVTYPDGSTQKVHLPLPIISPPPELPPVVGHPPVALAPPQVGHPAQVPLPPTQVVEPATLPPWLQNPSPPGFTVTPAQPPLFPPWDDPGVPAAPAPAPSTTVAAPPVLPPGAIKAGEEAAGAGGILGIGIWILRQLSNLPYVLSPSS</sequence>
<keyword evidence="3" id="KW-1185">Reference proteome</keyword>
<evidence type="ECO:0000313" key="3">
    <source>
        <dbReference type="Proteomes" id="UP001056610"/>
    </source>
</evidence>
<feature type="region of interest" description="Disordered" evidence="1">
    <location>
        <begin position="135"/>
        <end position="190"/>
    </location>
</feature>
<gene>
    <name evidence="2" type="ORF">M5I08_18625</name>
</gene>
<accession>A0ABY4QGP0</accession>
<dbReference type="Proteomes" id="UP001056610">
    <property type="component" value="Chromosome"/>
</dbReference>
<name>A0ABY4QGP0_9MYCO</name>
<proteinExistence type="predicted"/>